<dbReference type="InterPro" id="IPR000253">
    <property type="entry name" value="FHA_dom"/>
</dbReference>
<dbReference type="Gene3D" id="2.60.200.20">
    <property type="match status" value="1"/>
</dbReference>
<dbReference type="EMBL" id="MU005773">
    <property type="protein sequence ID" value="KAF2707681.1"/>
    <property type="molecule type" value="Genomic_DNA"/>
</dbReference>
<dbReference type="PANTHER" id="PTHR15715">
    <property type="entry name" value="CENTROSOMAL PROTEIN OF 170 KDA"/>
    <property type="match status" value="1"/>
</dbReference>
<dbReference type="InterPro" id="IPR051176">
    <property type="entry name" value="Cent_Immune-Sig_Mod"/>
</dbReference>
<dbReference type="PROSITE" id="PS50006">
    <property type="entry name" value="FHA_DOMAIN"/>
    <property type="match status" value="1"/>
</dbReference>
<feature type="compositionally biased region" description="Acidic residues" evidence="1">
    <location>
        <begin position="327"/>
        <end position="339"/>
    </location>
</feature>
<feature type="region of interest" description="Disordered" evidence="1">
    <location>
        <begin position="542"/>
        <end position="572"/>
    </location>
</feature>
<name>A0A6G1K5G1_9PLEO</name>
<proteinExistence type="predicted"/>
<keyword evidence="5" id="KW-1185">Reference proteome</keyword>
<evidence type="ECO:0000313" key="5">
    <source>
        <dbReference type="Proteomes" id="UP000799428"/>
    </source>
</evidence>
<keyword evidence="2" id="KW-1133">Transmembrane helix</keyword>
<evidence type="ECO:0000256" key="2">
    <source>
        <dbReference type="SAM" id="Phobius"/>
    </source>
</evidence>
<dbReference type="Proteomes" id="UP000799428">
    <property type="component" value="Unassembled WGS sequence"/>
</dbReference>
<organism evidence="4 5">
    <name type="scientific">Pleomassaria siparia CBS 279.74</name>
    <dbReference type="NCBI Taxonomy" id="1314801"/>
    <lineage>
        <taxon>Eukaryota</taxon>
        <taxon>Fungi</taxon>
        <taxon>Dikarya</taxon>
        <taxon>Ascomycota</taxon>
        <taxon>Pezizomycotina</taxon>
        <taxon>Dothideomycetes</taxon>
        <taxon>Pleosporomycetidae</taxon>
        <taxon>Pleosporales</taxon>
        <taxon>Pleomassariaceae</taxon>
        <taxon>Pleomassaria</taxon>
    </lineage>
</organism>
<feature type="region of interest" description="Disordered" evidence="1">
    <location>
        <begin position="149"/>
        <end position="196"/>
    </location>
</feature>
<accession>A0A6G1K5G1</accession>
<keyword evidence="2" id="KW-0472">Membrane</keyword>
<dbReference type="SUPFAM" id="SSF49879">
    <property type="entry name" value="SMAD/FHA domain"/>
    <property type="match status" value="1"/>
</dbReference>
<evidence type="ECO:0000259" key="3">
    <source>
        <dbReference type="PROSITE" id="PS50006"/>
    </source>
</evidence>
<feature type="transmembrane region" description="Helical" evidence="2">
    <location>
        <begin position="612"/>
        <end position="632"/>
    </location>
</feature>
<feature type="region of interest" description="Disordered" evidence="1">
    <location>
        <begin position="208"/>
        <end position="341"/>
    </location>
</feature>
<dbReference type="PANTHER" id="PTHR15715:SF37">
    <property type="entry name" value="LD47843P"/>
    <property type="match status" value="1"/>
</dbReference>
<dbReference type="GO" id="GO:0005737">
    <property type="term" value="C:cytoplasm"/>
    <property type="evidence" value="ECO:0007669"/>
    <property type="project" value="TreeGrafter"/>
</dbReference>
<evidence type="ECO:0000256" key="1">
    <source>
        <dbReference type="SAM" id="MobiDB-lite"/>
    </source>
</evidence>
<evidence type="ECO:0000313" key="4">
    <source>
        <dbReference type="EMBL" id="KAF2707681.1"/>
    </source>
</evidence>
<dbReference type="OrthoDB" id="4096268at2759"/>
<feature type="domain" description="FHA" evidence="3">
    <location>
        <begin position="33"/>
        <end position="93"/>
    </location>
</feature>
<dbReference type="Pfam" id="PF00498">
    <property type="entry name" value="FHA"/>
    <property type="match status" value="1"/>
</dbReference>
<protein>
    <recommendedName>
        <fullName evidence="3">FHA domain-containing protein</fullName>
    </recommendedName>
</protein>
<keyword evidence="2" id="KW-0812">Transmembrane</keyword>
<dbReference type="AlphaFoldDB" id="A0A6G1K5G1"/>
<feature type="compositionally biased region" description="Polar residues" evidence="1">
    <location>
        <begin position="314"/>
        <end position="324"/>
    </location>
</feature>
<dbReference type="SMART" id="SM00240">
    <property type="entry name" value="FHA"/>
    <property type="match status" value="1"/>
</dbReference>
<dbReference type="InterPro" id="IPR008984">
    <property type="entry name" value="SMAD_FHA_dom_sf"/>
</dbReference>
<reference evidence="4" key="1">
    <citation type="journal article" date="2020" name="Stud. Mycol.">
        <title>101 Dothideomycetes genomes: a test case for predicting lifestyles and emergence of pathogens.</title>
        <authorList>
            <person name="Haridas S."/>
            <person name="Albert R."/>
            <person name="Binder M."/>
            <person name="Bloem J."/>
            <person name="Labutti K."/>
            <person name="Salamov A."/>
            <person name="Andreopoulos B."/>
            <person name="Baker S."/>
            <person name="Barry K."/>
            <person name="Bills G."/>
            <person name="Bluhm B."/>
            <person name="Cannon C."/>
            <person name="Castanera R."/>
            <person name="Culley D."/>
            <person name="Daum C."/>
            <person name="Ezra D."/>
            <person name="Gonzalez J."/>
            <person name="Henrissat B."/>
            <person name="Kuo A."/>
            <person name="Liang C."/>
            <person name="Lipzen A."/>
            <person name="Lutzoni F."/>
            <person name="Magnuson J."/>
            <person name="Mondo S."/>
            <person name="Nolan M."/>
            <person name="Ohm R."/>
            <person name="Pangilinan J."/>
            <person name="Park H.-J."/>
            <person name="Ramirez L."/>
            <person name="Alfaro M."/>
            <person name="Sun H."/>
            <person name="Tritt A."/>
            <person name="Yoshinaga Y."/>
            <person name="Zwiers L.-H."/>
            <person name="Turgeon B."/>
            <person name="Goodwin S."/>
            <person name="Spatafora J."/>
            <person name="Crous P."/>
            <person name="Grigoriev I."/>
        </authorList>
    </citation>
    <scope>NUCLEOTIDE SEQUENCE</scope>
    <source>
        <strain evidence="4">CBS 279.74</strain>
    </source>
</reference>
<sequence>MSSDSAVEVTLRSIDGLDDFPERKFILSPNMSMPVGRSSKNANKKLMSGVDNAFIDSPVISREHASIFTKDTQGIFITDDGSMHGTFVNEQALVRHSQYKLNNGDTLQFGLNVVRDTGMFTHPDALRPQTDPAFLDAFVAKKYSFTFEPAQPAQPTSHGFSVPDVESEEEEEIEDEEALRASRYGSQRNPVNIDDFEDIPRAVIDLEEEEPAITKQPSSPKANEPNLRRHDLPPYQPRVFPTEVTPSMEDSEPLSRVTMDHVDNAEDDDDSMEAYNGSQNYGDIIPESPAEEDDDYDNSSRFNEGSLHSEEEANTSNLSQAGSMDQSDSELDSESEADEQADHVRKIKLAAMVNHEQQKDADEEHCSATAHIHTSPHTIQSHCSAAINFSANDTVPQSEVRKHAAINPNNLFGAAFAHEAWSSGAMHSALPTSLPPRPSAPKPTIWGPPPPLETFQHHYPSYIGHENWVEQHPTAENPLITHMAASASRPPRKDYLDQVLNNEPAPAKGIHTPPMPALDEVNPVMPQVSRRTKVSIPEIVEDIPQQPPTPTSVGSPKNGKRKAEVMDDDETDTVEVSTVAVAVVEEVLTDHSVQATAQEPPAKRRRTLGARASNVGSFIAGVTFAVGALLYLPEIAFA</sequence>
<gene>
    <name evidence="4" type="ORF">K504DRAFT_446796</name>
</gene>
<feature type="compositionally biased region" description="Acidic residues" evidence="1">
    <location>
        <begin position="165"/>
        <end position="177"/>
    </location>
</feature>